<organism evidence="2 3">
    <name type="scientific">Achromobacter spanius</name>
    <dbReference type="NCBI Taxonomy" id="217203"/>
    <lineage>
        <taxon>Bacteria</taxon>
        <taxon>Pseudomonadati</taxon>
        <taxon>Pseudomonadota</taxon>
        <taxon>Betaproteobacteria</taxon>
        <taxon>Burkholderiales</taxon>
        <taxon>Alcaligenaceae</taxon>
        <taxon>Achromobacter</taxon>
    </lineage>
</organism>
<gene>
    <name evidence="2" type="ORF">CLM73_03935</name>
</gene>
<reference evidence="2 3" key="1">
    <citation type="submission" date="2017-09" db="EMBL/GenBank/DDBJ databases">
        <title>Genomic, metabolic, and phenotypic characteristics of bacterial isolates from the natural microbiome of the model nematode Caenorhabditis elegans.</title>
        <authorList>
            <person name="Zimmermann J."/>
            <person name="Obeng N."/>
            <person name="Yang W."/>
            <person name="Obeng O."/>
            <person name="Kissoyan K."/>
            <person name="Pees B."/>
            <person name="Dirksen P."/>
            <person name="Hoppner M."/>
            <person name="Franke A."/>
            <person name="Rosenstiel P."/>
            <person name="Leippe M."/>
            <person name="Dierking K."/>
            <person name="Kaleta C."/>
            <person name="Schulenburg H."/>
        </authorList>
    </citation>
    <scope>NUCLEOTIDE SEQUENCE [LARGE SCALE GENOMIC DNA]</scope>
    <source>
        <strain evidence="2 3">MYb73</strain>
    </source>
</reference>
<evidence type="ECO:0000256" key="1">
    <source>
        <dbReference type="SAM" id="MobiDB-lite"/>
    </source>
</evidence>
<evidence type="ECO:0008006" key="4">
    <source>
        <dbReference type="Google" id="ProtNLM"/>
    </source>
</evidence>
<feature type="compositionally biased region" description="Polar residues" evidence="1">
    <location>
        <begin position="55"/>
        <end position="68"/>
    </location>
</feature>
<proteinExistence type="predicted"/>
<dbReference type="RefSeq" id="WP_105237387.1">
    <property type="nucleotide sequence ID" value="NZ_CP023270.1"/>
</dbReference>
<dbReference type="EMBL" id="CP023270">
    <property type="protein sequence ID" value="AVJ26326.1"/>
    <property type="molecule type" value="Genomic_DNA"/>
</dbReference>
<evidence type="ECO:0000313" key="3">
    <source>
        <dbReference type="Proteomes" id="UP000239477"/>
    </source>
</evidence>
<protein>
    <recommendedName>
        <fullName evidence="4">Bacteriocin</fullName>
    </recommendedName>
</protein>
<dbReference type="Proteomes" id="UP000239477">
    <property type="component" value="Chromosome"/>
</dbReference>
<name>A0A2S0I2R8_9BURK</name>
<sequence>MEKMDQHVQQGDAEFRIEAMSADEINQVSGGNGPNRFMGASSYNPHAAQLKPNVKTPSTAGVRSVFLS</sequence>
<keyword evidence="3" id="KW-1185">Reference proteome</keyword>
<dbReference type="AlphaFoldDB" id="A0A2S0I2R8"/>
<accession>A0A2S0I2R8</accession>
<evidence type="ECO:0000313" key="2">
    <source>
        <dbReference type="EMBL" id="AVJ26326.1"/>
    </source>
</evidence>
<feature type="region of interest" description="Disordered" evidence="1">
    <location>
        <begin position="26"/>
        <end position="68"/>
    </location>
</feature>